<dbReference type="PROSITE" id="PS00383">
    <property type="entry name" value="TYR_PHOSPHATASE_1"/>
    <property type="match status" value="1"/>
</dbReference>
<feature type="domain" description="Rhodanese" evidence="3">
    <location>
        <begin position="81"/>
        <end position="165"/>
    </location>
</feature>
<name>A0ABN1RRW7_9ACTN</name>
<evidence type="ECO:0000313" key="4">
    <source>
        <dbReference type="EMBL" id="GAA0962484.1"/>
    </source>
</evidence>
<dbReference type="Proteomes" id="UP001500542">
    <property type="component" value="Unassembled WGS sequence"/>
</dbReference>
<gene>
    <name evidence="4" type="ORF">GCM10009554_80410</name>
</gene>
<dbReference type="EC" id="3.1.3.48" evidence="1"/>
<dbReference type="Gene3D" id="3.90.190.10">
    <property type="entry name" value="Protein tyrosine phosphatase superfamily"/>
    <property type="match status" value="1"/>
</dbReference>
<evidence type="ECO:0000256" key="1">
    <source>
        <dbReference type="ARBA" id="ARBA00013064"/>
    </source>
</evidence>
<comment type="caution">
    <text evidence="4">The sequence shown here is derived from an EMBL/GenBank/DDBJ whole genome shotgun (WGS) entry which is preliminary data.</text>
</comment>
<sequence length="236" mass="25319">MTVDRHLDWPNCHNARDLGGLPTADGGSIRVGALIRSDCLQFLSDEGVAAVRSTGVSRIIDLRSRGEVSTFPTPFTQDPIALHIPLSDPADPQDHNTIVGACIEMLELHSDSFAAALRAITEAPEGAIVVHCYGGKDRTGVLVALALIVAGVPEPEIIADYALTKTRLAGMLAEQLAAEPDESLHPEMIEYRDTRPESLTAILRHLDTTYGGPLPYLQQAGLTPADLTALRARLTE</sequence>
<dbReference type="PROSITE" id="PS50206">
    <property type="entry name" value="RHODANESE_3"/>
    <property type="match status" value="1"/>
</dbReference>
<organism evidence="4 5">
    <name type="scientific">Kribbella koreensis</name>
    <dbReference type="NCBI Taxonomy" id="57909"/>
    <lineage>
        <taxon>Bacteria</taxon>
        <taxon>Bacillati</taxon>
        <taxon>Actinomycetota</taxon>
        <taxon>Actinomycetes</taxon>
        <taxon>Propionibacteriales</taxon>
        <taxon>Kribbellaceae</taxon>
        <taxon>Kribbella</taxon>
    </lineage>
</organism>
<accession>A0ABN1RRW7</accession>
<dbReference type="RefSeq" id="WP_343983468.1">
    <property type="nucleotide sequence ID" value="NZ_BAAAHK010000024.1"/>
</dbReference>
<dbReference type="SUPFAM" id="SSF52799">
    <property type="entry name" value="(Phosphotyrosine protein) phosphatases II"/>
    <property type="match status" value="1"/>
</dbReference>
<feature type="domain" description="Tyrosine specific protein phosphatases" evidence="2">
    <location>
        <begin position="111"/>
        <end position="167"/>
    </location>
</feature>
<dbReference type="EMBL" id="BAAAHK010000024">
    <property type="protein sequence ID" value="GAA0962484.1"/>
    <property type="molecule type" value="Genomic_DNA"/>
</dbReference>
<dbReference type="InterPro" id="IPR001763">
    <property type="entry name" value="Rhodanese-like_dom"/>
</dbReference>
<proteinExistence type="predicted"/>
<keyword evidence="5" id="KW-1185">Reference proteome</keyword>
<dbReference type="PROSITE" id="PS50056">
    <property type="entry name" value="TYR_PHOSPHATASE_2"/>
    <property type="match status" value="1"/>
</dbReference>
<evidence type="ECO:0000259" key="2">
    <source>
        <dbReference type="PROSITE" id="PS50056"/>
    </source>
</evidence>
<dbReference type="InterPro" id="IPR029021">
    <property type="entry name" value="Prot-tyrosine_phosphatase-like"/>
</dbReference>
<dbReference type="Pfam" id="PF13350">
    <property type="entry name" value="Y_phosphatase3"/>
    <property type="match status" value="1"/>
</dbReference>
<reference evidence="4 5" key="1">
    <citation type="journal article" date="2019" name="Int. J. Syst. Evol. Microbiol.">
        <title>The Global Catalogue of Microorganisms (GCM) 10K type strain sequencing project: providing services to taxonomists for standard genome sequencing and annotation.</title>
        <authorList>
            <consortium name="The Broad Institute Genomics Platform"/>
            <consortium name="The Broad Institute Genome Sequencing Center for Infectious Disease"/>
            <person name="Wu L."/>
            <person name="Ma J."/>
        </authorList>
    </citation>
    <scope>NUCLEOTIDE SEQUENCE [LARGE SCALE GENOMIC DNA]</scope>
    <source>
        <strain evidence="4 5">JCM 10977</strain>
    </source>
</reference>
<dbReference type="InterPro" id="IPR000387">
    <property type="entry name" value="Tyr_Pase_dom"/>
</dbReference>
<evidence type="ECO:0000313" key="5">
    <source>
        <dbReference type="Proteomes" id="UP001500542"/>
    </source>
</evidence>
<evidence type="ECO:0000259" key="3">
    <source>
        <dbReference type="PROSITE" id="PS50206"/>
    </source>
</evidence>
<protein>
    <recommendedName>
        <fullName evidence="1">protein-tyrosine-phosphatase</fullName>
        <ecNumber evidence="1">3.1.3.48</ecNumber>
    </recommendedName>
</protein>
<dbReference type="InterPro" id="IPR016130">
    <property type="entry name" value="Tyr_Pase_AS"/>
</dbReference>
<dbReference type="InterPro" id="IPR026893">
    <property type="entry name" value="Tyr/Ser_Pase_IphP-type"/>
</dbReference>